<dbReference type="InterPro" id="IPR010273">
    <property type="entry name" value="DUF881"/>
</dbReference>
<dbReference type="Proteomes" id="UP001596067">
    <property type="component" value="Unassembled WGS sequence"/>
</dbReference>
<evidence type="ECO:0000256" key="3">
    <source>
        <dbReference type="SAM" id="MobiDB-lite"/>
    </source>
</evidence>
<dbReference type="EMBL" id="JBHSOD010000028">
    <property type="protein sequence ID" value="MFC5887587.1"/>
    <property type="molecule type" value="Genomic_DNA"/>
</dbReference>
<dbReference type="RefSeq" id="WP_313766688.1">
    <property type="nucleotide sequence ID" value="NZ_BAAAVH010000014.1"/>
</dbReference>
<keyword evidence="5" id="KW-1185">Reference proteome</keyword>
<comment type="similarity">
    <text evidence="1">Belongs to the UPF0749 family.</text>
</comment>
<proteinExistence type="inferred from homology"/>
<feature type="region of interest" description="Disordered" evidence="3">
    <location>
        <begin position="288"/>
        <end position="376"/>
    </location>
</feature>
<comment type="caution">
    <text evidence="4">The sequence shown here is derived from an EMBL/GenBank/DDBJ whole genome shotgun (WGS) entry which is preliminary data.</text>
</comment>
<name>A0ABW1EZY8_9ACTN</name>
<accession>A0ABW1EZY8</accession>
<evidence type="ECO:0000256" key="1">
    <source>
        <dbReference type="ARBA" id="ARBA00009108"/>
    </source>
</evidence>
<dbReference type="Gene3D" id="3.30.70.1880">
    <property type="entry name" value="Protein of unknown function DUF881"/>
    <property type="match status" value="1"/>
</dbReference>
<keyword evidence="2" id="KW-0175">Coiled coil</keyword>
<evidence type="ECO:0000256" key="2">
    <source>
        <dbReference type="SAM" id="Coils"/>
    </source>
</evidence>
<gene>
    <name evidence="4" type="ORF">ACFP0N_21695</name>
</gene>
<dbReference type="PANTHER" id="PTHR37313">
    <property type="entry name" value="UPF0749 PROTEIN RV1825"/>
    <property type="match status" value="1"/>
</dbReference>
<evidence type="ECO:0000313" key="4">
    <source>
        <dbReference type="EMBL" id="MFC5887587.1"/>
    </source>
</evidence>
<feature type="compositionally biased region" description="Low complexity" evidence="3">
    <location>
        <begin position="298"/>
        <end position="376"/>
    </location>
</feature>
<sequence length="376" mass="37459">MPATPTPSASNGRFNRPDASMSLLTNVMDHSLDEGYAEAAAARGGDHDSRIPGTARGLLTLGAGLALVGAVLTVGAVNAHKAAPTLAKERDALIHRVNDSNGSADRLQQQVQDLRRKVDSAQQQALAPGEGDPAALAGAVGLGEVTGPGVRLVLEDAAGTGAGGNVDPRAGQGFSNSGRLRDRDLQLVVNGLWESGAEAVSINGQRLTALSAIRAAGEAVLVDNRPLVPPYTVQALGDGPKLVGAFESHMAGQYLRLLQEKYGIKSTISAQKSLTLPAAVGVTLRTAQPATPEPTPTAGPGAGQSASPSAAASQSPSPTASGSRSASPSTSPSAAPSTSSSGKRPSGGSTKTTTTHSSTAPASGSPSSAGTGAARP</sequence>
<dbReference type="Pfam" id="PF05949">
    <property type="entry name" value="DUF881"/>
    <property type="match status" value="1"/>
</dbReference>
<reference evidence="5" key="1">
    <citation type="journal article" date="2019" name="Int. J. Syst. Evol. Microbiol.">
        <title>The Global Catalogue of Microorganisms (GCM) 10K type strain sequencing project: providing services to taxonomists for standard genome sequencing and annotation.</title>
        <authorList>
            <consortium name="The Broad Institute Genomics Platform"/>
            <consortium name="The Broad Institute Genome Sequencing Center for Infectious Disease"/>
            <person name="Wu L."/>
            <person name="Ma J."/>
        </authorList>
    </citation>
    <scope>NUCLEOTIDE SEQUENCE [LARGE SCALE GENOMIC DNA]</scope>
    <source>
        <strain evidence="5">CGMCC 4.1469</strain>
    </source>
</reference>
<protein>
    <submittedName>
        <fullName evidence="4">DUF881 domain-containing protein</fullName>
    </submittedName>
</protein>
<dbReference type="PANTHER" id="PTHR37313:SF1">
    <property type="entry name" value="UPF0749 PROTEIN RV1823"/>
    <property type="match status" value="1"/>
</dbReference>
<evidence type="ECO:0000313" key="5">
    <source>
        <dbReference type="Proteomes" id="UP001596067"/>
    </source>
</evidence>
<feature type="coiled-coil region" evidence="2">
    <location>
        <begin position="97"/>
        <end position="124"/>
    </location>
</feature>
<organism evidence="4 5">
    <name type="scientific">Kitasatospora aburaviensis</name>
    <dbReference type="NCBI Taxonomy" id="67265"/>
    <lineage>
        <taxon>Bacteria</taxon>
        <taxon>Bacillati</taxon>
        <taxon>Actinomycetota</taxon>
        <taxon>Actinomycetes</taxon>
        <taxon>Kitasatosporales</taxon>
        <taxon>Streptomycetaceae</taxon>
        <taxon>Kitasatospora</taxon>
    </lineage>
</organism>